<dbReference type="GO" id="GO:0006633">
    <property type="term" value="P:fatty acid biosynthetic process"/>
    <property type="evidence" value="ECO:0007669"/>
    <property type="project" value="InterPro"/>
</dbReference>
<dbReference type="InterPro" id="IPR029045">
    <property type="entry name" value="ClpP/crotonase-like_dom_sf"/>
</dbReference>
<gene>
    <name evidence="4" type="ORF">F1559_003099</name>
</gene>
<name>A0A7J7IJW0_9RHOD</name>
<dbReference type="InterPro" id="IPR049076">
    <property type="entry name" value="ACCA"/>
</dbReference>
<dbReference type="PANTHER" id="PTHR45728:SF3">
    <property type="entry name" value="ACETYL-COA CARBOXYLASE"/>
    <property type="match status" value="1"/>
</dbReference>
<feature type="region of interest" description="Disordered" evidence="1">
    <location>
        <begin position="1148"/>
        <end position="1195"/>
    </location>
</feature>
<evidence type="ECO:0000313" key="4">
    <source>
        <dbReference type="EMBL" id="KAF6003040.1"/>
    </source>
</evidence>
<dbReference type="SUPFAM" id="SSF52096">
    <property type="entry name" value="ClpP/crotonase"/>
    <property type="match status" value="3"/>
</dbReference>
<dbReference type="Gene3D" id="2.40.460.10">
    <property type="entry name" value="Biotin dependent carboxylase carboxyltransferase"/>
    <property type="match status" value="1"/>
</dbReference>
<feature type="domain" description="CoA carboxyltransferase C-terminal" evidence="3">
    <location>
        <begin position="928"/>
        <end position="1278"/>
    </location>
</feature>
<sequence>MVATPVIPSSVVALLTRFCRLSAERKRSMLAAGIKMVTFLVAPGELCLRSSNWSMPRESTYPGFYTFRASLDFGEDPIYRHIDPPTAFQLELNRLANFRITRFEHPNRSIHVFYAEDRTDKGDARFFVRAFVRQADVYASPSDTTAVSIPEAERTFVACLDALETARCDRRFRRTDFNHLFLHLIPRVPIDVDDVEAICTRIFHRFSSRCWRLRIFMVEIKVHVEKMGPKPLRFILFNPTGHSLRVEGYIEHGDRLLSLDSSDPGHLHGTPVDEPYQVLNRIQRRRVVAQTLETTYVYDYQELFTKALHEQWRRYSQERLLGGFRRHKIPLKLLTCTELILRDEDDEESDLIETNRPPGENEIGMVAWRYTFFTPEYPLGRDAIVIANDITYLSGSFGPREDRLFAKASQLARTLGIPRIYIAANSGARIGLADELRHVFRVEWIDAQDPSRGFQYLYLEAADKLRYEDELGMVRTRDLGNGKYALVDIYGAEDGIGVENLMGSARIAAETSAAYNDCFTITYVAARCVGIGAYLVRLGQRVIQRDHNAPIILTGYSALNKLLGREVYTSHEQLGGTKIMYPNGVTHLRVPNDYEGVRAILGWLSFVPRIQGERPPMIDSIDSVGREVDYDLRSENEDVRFAIEGKWIGPFAMESPSNVSINATTGVAPVISTLAASGPLSSNADGAGAESKQRTRSRGGSQGAPLVTTSVASTSAYALARPPVKHARSLGTETGGAASGASDVAATSATGASMKGGAPRHDEDAHAASDLVENASNAAPSTEGTREAPPPFGMTRSPLWTSSTIEWNSMDSSSVGALGASPPHSPDLSVYSPYEGGSPPLPLMTSETLALNDTSGLRVGSPLLHAGDAFSATNGKANALTNLGSASRSQLVQNGQLGFASANNNNNNPNNNVAGVSLNNAGAGHPSHIANGSAALAPYASSTITADNQGYVFLAGLFDRHSFRETLAGWAKSVVVGRARLGGIPVGVVAAQTVTTEKVIPPDPAAPDSREVREQQAGQVWYPDSSFKTAQCIRDFDREGLPLFILANWRGFSGGARDMFQEVLKFGAEIVDALRVYSKPVFVYIPPGGELRGGAWVVLDTAINPRYIEMYADESARGGVLEPAGTVDIKFRTRDLLKTMQRLLRFGEPKLDPDHGQASHSASASSETVPLQKCSARTATGDKANTTGGSSGSLVATTATENNLNAFEGEVRLPQEQALVPIFRQIAMAFADLHDTPGRMQHKRAIRRIVSWRTSRTFFYWRLRRRLAEEELRSRVLLADPELSPPELDALLRKWARAHDPALEGDVYDLDDPSVVQWLEDELDTQLERRLHKLREARAARQAIALTADAPEALVAAVERSLVQMDEEGRAEWLRTLSARLESASVNLDDISASVSDANTATRRLSGRGLLRRILG</sequence>
<organism evidence="4 5">
    <name type="scientific">Cyanidiococcus yangmingshanensis</name>
    <dbReference type="NCBI Taxonomy" id="2690220"/>
    <lineage>
        <taxon>Eukaryota</taxon>
        <taxon>Rhodophyta</taxon>
        <taxon>Bangiophyceae</taxon>
        <taxon>Cyanidiales</taxon>
        <taxon>Cyanidiaceae</taxon>
        <taxon>Cyanidiococcus</taxon>
    </lineage>
</organism>
<evidence type="ECO:0000259" key="3">
    <source>
        <dbReference type="PROSITE" id="PS50989"/>
    </source>
</evidence>
<feature type="compositionally biased region" description="Polar residues" evidence="1">
    <location>
        <begin position="1175"/>
        <end position="1195"/>
    </location>
</feature>
<dbReference type="InterPro" id="IPR034733">
    <property type="entry name" value="AcCoA_carboxyl_beta"/>
</dbReference>
<feature type="region of interest" description="Disordered" evidence="1">
    <location>
        <begin position="678"/>
        <end position="706"/>
    </location>
</feature>
<evidence type="ECO:0000259" key="2">
    <source>
        <dbReference type="PROSITE" id="PS50980"/>
    </source>
</evidence>
<dbReference type="Pfam" id="PF01039">
    <property type="entry name" value="Carboxyl_trans"/>
    <property type="match status" value="2"/>
</dbReference>
<feature type="compositionally biased region" description="Polar residues" evidence="1">
    <location>
        <begin position="774"/>
        <end position="783"/>
    </location>
</feature>
<dbReference type="InterPro" id="IPR013537">
    <property type="entry name" value="AcCoA_COase_cen"/>
</dbReference>
<feature type="region of interest" description="Disordered" evidence="1">
    <location>
        <begin position="728"/>
        <end position="799"/>
    </location>
</feature>
<accession>A0A7J7IJW0</accession>
<evidence type="ECO:0000313" key="5">
    <source>
        <dbReference type="Proteomes" id="UP000530660"/>
    </source>
</evidence>
<comment type="caution">
    <text evidence="4">The sequence shown here is derived from an EMBL/GenBank/DDBJ whole genome shotgun (WGS) entry which is preliminary data.</text>
</comment>
<dbReference type="InterPro" id="IPR011762">
    <property type="entry name" value="COA_CT_N"/>
</dbReference>
<reference evidence="4 5" key="1">
    <citation type="journal article" date="2020" name="J. Phycol.">
        <title>Comparative genome analysis reveals Cyanidiococcus gen. nov., a new extremophilic red algal genus sister to Cyanidioschyzon (Cyanidioschyzonaceae, Rhodophyta).</title>
        <authorList>
            <person name="Liu S.-L."/>
            <person name="Chiang Y.-R."/>
            <person name="Yoon H.S."/>
            <person name="Fu H.-Y."/>
        </authorList>
    </citation>
    <scope>NUCLEOTIDE SEQUENCE [LARGE SCALE GENOMIC DNA]</scope>
    <source>
        <strain evidence="4 5">THAL066</strain>
    </source>
</reference>
<feature type="region of interest" description="Disordered" evidence="1">
    <location>
        <begin position="814"/>
        <end position="833"/>
    </location>
</feature>
<keyword evidence="5" id="KW-1185">Reference proteome</keyword>
<feature type="compositionally biased region" description="Low complexity" evidence="1">
    <location>
        <begin position="739"/>
        <end position="753"/>
    </location>
</feature>
<dbReference type="Pfam" id="PF08326">
    <property type="entry name" value="ACC_central"/>
    <property type="match status" value="1"/>
</dbReference>
<evidence type="ECO:0000256" key="1">
    <source>
        <dbReference type="SAM" id="MobiDB-lite"/>
    </source>
</evidence>
<dbReference type="PANTHER" id="PTHR45728">
    <property type="entry name" value="ACETYL-COA CARBOXYLASE, ISOFORM A"/>
    <property type="match status" value="1"/>
</dbReference>
<protein>
    <recommendedName>
        <fullName evidence="6">Acetyl-CoA carboxylase</fullName>
    </recommendedName>
</protein>
<dbReference type="InterPro" id="IPR011763">
    <property type="entry name" value="COA_CT_C"/>
</dbReference>
<dbReference type="Proteomes" id="UP000530660">
    <property type="component" value="Unassembled WGS sequence"/>
</dbReference>
<feature type="compositionally biased region" description="Basic and acidic residues" evidence="1">
    <location>
        <begin position="1148"/>
        <end position="1157"/>
    </location>
</feature>
<dbReference type="GO" id="GO:0005524">
    <property type="term" value="F:ATP binding"/>
    <property type="evidence" value="ECO:0007669"/>
    <property type="project" value="InterPro"/>
</dbReference>
<dbReference type="PROSITE" id="PS50989">
    <property type="entry name" value="COA_CT_CTER"/>
    <property type="match status" value="1"/>
</dbReference>
<feature type="domain" description="CoA carboxyltransferase N-terminal" evidence="2">
    <location>
        <begin position="275"/>
        <end position="619"/>
    </location>
</feature>
<proteinExistence type="predicted"/>
<evidence type="ECO:0008006" key="6">
    <source>
        <dbReference type="Google" id="ProtNLM"/>
    </source>
</evidence>
<dbReference type="GO" id="GO:0003989">
    <property type="term" value="F:acetyl-CoA carboxylase activity"/>
    <property type="evidence" value="ECO:0007669"/>
    <property type="project" value="InterPro"/>
</dbReference>
<dbReference type="Gene3D" id="3.90.226.10">
    <property type="entry name" value="2-enoyl-CoA Hydratase, Chain A, domain 1"/>
    <property type="match status" value="2"/>
</dbReference>
<dbReference type="EMBL" id="VWRR01000008">
    <property type="protein sequence ID" value="KAF6003040.1"/>
    <property type="molecule type" value="Genomic_DNA"/>
</dbReference>
<dbReference type="OrthoDB" id="1197at2759"/>
<dbReference type="PROSITE" id="PS50980">
    <property type="entry name" value="COA_CT_NTER"/>
    <property type="match status" value="1"/>
</dbReference>